<accession>A0A0E9XMD5</accession>
<organism evidence="1">
    <name type="scientific">Anguilla anguilla</name>
    <name type="common">European freshwater eel</name>
    <name type="synonym">Muraena anguilla</name>
    <dbReference type="NCBI Taxonomy" id="7936"/>
    <lineage>
        <taxon>Eukaryota</taxon>
        <taxon>Metazoa</taxon>
        <taxon>Chordata</taxon>
        <taxon>Craniata</taxon>
        <taxon>Vertebrata</taxon>
        <taxon>Euteleostomi</taxon>
        <taxon>Actinopterygii</taxon>
        <taxon>Neopterygii</taxon>
        <taxon>Teleostei</taxon>
        <taxon>Anguilliformes</taxon>
        <taxon>Anguillidae</taxon>
        <taxon>Anguilla</taxon>
    </lineage>
</organism>
<name>A0A0E9XMD5_ANGAN</name>
<reference evidence="1" key="1">
    <citation type="submission" date="2014-11" db="EMBL/GenBank/DDBJ databases">
        <authorList>
            <person name="Amaro Gonzalez C."/>
        </authorList>
    </citation>
    <scope>NUCLEOTIDE SEQUENCE</scope>
</reference>
<evidence type="ECO:0000313" key="1">
    <source>
        <dbReference type="EMBL" id="JAI03805.1"/>
    </source>
</evidence>
<reference evidence="1" key="2">
    <citation type="journal article" date="2015" name="Fish Shellfish Immunol.">
        <title>Early steps in the European eel (Anguilla anguilla)-Vibrio vulnificus interaction in the gills: Role of the RtxA13 toxin.</title>
        <authorList>
            <person name="Callol A."/>
            <person name="Pajuelo D."/>
            <person name="Ebbesson L."/>
            <person name="Teles M."/>
            <person name="MacKenzie S."/>
            <person name="Amaro C."/>
        </authorList>
    </citation>
    <scope>NUCLEOTIDE SEQUENCE</scope>
</reference>
<proteinExistence type="predicted"/>
<sequence length="37" mass="4481">MLGWFINLHCLWKEKFVTEFIFLLFVTSLPSSPLFYI</sequence>
<protein>
    <submittedName>
        <fullName evidence="1">Uncharacterized protein</fullName>
    </submittedName>
</protein>
<dbReference type="AlphaFoldDB" id="A0A0E9XMD5"/>
<dbReference type="EMBL" id="GBXM01004773">
    <property type="protein sequence ID" value="JAI03805.1"/>
    <property type="molecule type" value="Transcribed_RNA"/>
</dbReference>